<keyword evidence="2" id="KW-1185">Reference proteome</keyword>
<evidence type="ECO:0000313" key="1">
    <source>
        <dbReference type="EMBL" id="GGG97668.1"/>
    </source>
</evidence>
<proteinExistence type="predicted"/>
<name>A0ABQ1XMA5_9MICC</name>
<protein>
    <submittedName>
        <fullName evidence="1">Uncharacterized protein</fullName>
    </submittedName>
</protein>
<accession>A0ABQ1XMA5</accession>
<sequence length="132" mass="13908">MAGCYGSGAAWKGKLRDGNGTGGGAGRPWGGRVSSELAGADLQADLRRVSQVDQLAARVAACVVRGEEVLAGFRDIQLLQWESPAGRAYRDTVALQASALRRALESLMEAKAAVERHSRETLVAGCSYGGRF</sequence>
<reference evidence="2" key="1">
    <citation type="journal article" date="2019" name="Int. J. Syst. Evol. Microbiol.">
        <title>The Global Catalogue of Microorganisms (GCM) 10K type strain sequencing project: providing services to taxonomists for standard genome sequencing and annotation.</title>
        <authorList>
            <consortium name="The Broad Institute Genomics Platform"/>
            <consortium name="The Broad Institute Genome Sequencing Center for Infectious Disease"/>
            <person name="Wu L."/>
            <person name="Ma J."/>
        </authorList>
    </citation>
    <scope>NUCLEOTIDE SEQUENCE [LARGE SCALE GENOMIC DNA]</scope>
    <source>
        <strain evidence="2">CGMCC 1.1927</strain>
    </source>
</reference>
<dbReference type="Proteomes" id="UP000596938">
    <property type="component" value="Unassembled WGS sequence"/>
</dbReference>
<dbReference type="EMBL" id="BMKU01000005">
    <property type="protein sequence ID" value="GGG97668.1"/>
    <property type="molecule type" value="Genomic_DNA"/>
</dbReference>
<comment type="caution">
    <text evidence="1">The sequence shown here is derived from an EMBL/GenBank/DDBJ whole genome shotgun (WGS) entry which is preliminary data.</text>
</comment>
<gene>
    <name evidence="1" type="ORF">GCM10011577_21280</name>
</gene>
<evidence type="ECO:0000313" key="2">
    <source>
        <dbReference type="Proteomes" id="UP000596938"/>
    </source>
</evidence>
<organism evidence="1 2">
    <name type="scientific">Pseudarthrobacter polychromogenes</name>
    <dbReference type="NCBI Taxonomy" id="1676"/>
    <lineage>
        <taxon>Bacteria</taxon>
        <taxon>Bacillati</taxon>
        <taxon>Actinomycetota</taxon>
        <taxon>Actinomycetes</taxon>
        <taxon>Micrococcales</taxon>
        <taxon>Micrococcaceae</taxon>
        <taxon>Pseudarthrobacter</taxon>
    </lineage>
</organism>